<dbReference type="Gene3D" id="3.40.50.300">
    <property type="entry name" value="P-loop containing nucleotide triphosphate hydrolases"/>
    <property type="match status" value="1"/>
</dbReference>
<dbReference type="InterPro" id="IPR039421">
    <property type="entry name" value="Type_1_exporter"/>
</dbReference>
<keyword evidence="5 7" id="KW-1133">Transmembrane helix</keyword>
<feature type="transmembrane region" description="Helical" evidence="7">
    <location>
        <begin position="20"/>
        <end position="44"/>
    </location>
</feature>
<dbReference type="PROSITE" id="PS50929">
    <property type="entry name" value="ABC_TM1F"/>
    <property type="match status" value="1"/>
</dbReference>
<dbReference type="OrthoDB" id="501491at2"/>
<sequence>MALIKLLFRFSQKYPCQIALTLLLGLAGGLFNGVSTTLVAPILLNLFNQNIELKAVPPLIETIVAPFYNIPEPYRLNILLGAIVLAIVLKNLTAYGSSLVSVALARLLAADLRKAGLQMLLDVDLDFYSRVRVGDLIQKLGEETGRTASALKMALQMVVTAITVLIFLAILLSISWKLTLLSTILLVFLFLGNQYIIYRSKHFGNLLSDVSRQYSIALLEVLRGIRLVKATGNETEEFKHLERLVQEREKRNFQAQAHYLMMEPLNEVSSVIALILLIWLGQLFFVQDLQVFSAILLVYLLVLLRLLPMIGVLNRLRGQCASSSASINMVNSFLRLDDKPCMPNGSVPYHSLQQGICFDQVSFAYPANPEAMVLKDINLFLPQGTTLALVGESGVGKSTLADLLPRFYDPTSGVITIDGRDLREFDLQSLRQSMGIVCQDTFLFHDSVRNNIRYGRKDATEQEIIEAATLANAYEFIKNLPQGLDTVIGDRGVLLSGGQRQRLAIARALLQHPEILILDEATSGLDSLSERLVQSAIDNLRQHRTTLVIAHRLSTIQTADQIAVIASGQVVEIGTHDQLLQQNGFYAHLYAMQFLNSAEL</sequence>
<keyword evidence="6 7" id="KW-0472">Membrane</keyword>
<feature type="transmembrane region" description="Helical" evidence="7">
    <location>
        <begin position="291"/>
        <end position="313"/>
    </location>
</feature>
<dbReference type="InterPro" id="IPR011527">
    <property type="entry name" value="ABC1_TM_dom"/>
</dbReference>
<comment type="subcellular location">
    <subcellularLocation>
        <location evidence="1">Cell membrane</location>
        <topology evidence="1">Multi-pass membrane protein</topology>
    </subcellularLocation>
</comment>
<evidence type="ECO:0000256" key="5">
    <source>
        <dbReference type="ARBA" id="ARBA00022989"/>
    </source>
</evidence>
<dbReference type="GO" id="GO:0005524">
    <property type="term" value="F:ATP binding"/>
    <property type="evidence" value="ECO:0007669"/>
    <property type="project" value="UniProtKB-KW"/>
</dbReference>
<gene>
    <name evidence="10" type="ordered locus">Cyan7425_1949</name>
</gene>
<dbReference type="Pfam" id="PF00664">
    <property type="entry name" value="ABC_membrane"/>
    <property type="match status" value="1"/>
</dbReference>
<dbReference type="STRING" id="395961.Cyan7425_1949"/>
<dbReference type="HOGENOM" id="CLU_000604_84_9_3"/>
<feature type="transmembrane region" description="Helical" evidence="7">
    <location>
        <begin position="78"/>
        <end position="109"/>
    </location>
</feature>
<protein>
    <submittedName>
        <fullName evidence="10">ABC transporter related</fullName>
    </submittedName>
</protein>
<keyword evidence="2 7" id="KW-0812">Transmembrane</keyword>
<feature type="domain" description="ABC transporter" evidence="8">
    <location>
        <begin position="356"/>
        <end position="592"/>
    </location>
</feature>
<dbReference type="Gene3D" id="1.20.1560.10">
    <property type="entry name" value="ABC transporter type 1, transmembrane domain"/>
    <property type="match status" value="1"/>
</dbReference>
<dbReference type="InterPro" id="IPR003439">
    <property type="entry name" value="ABC_transporter-like_ATP-bd"/>
</dbReference>
<dbReference type="GO" id="GO:0016887">
    <property type="term" value="F:ATP hydrolysis activity"/>
    <property type="evidence" value="ECO:0007669"/>
    <property type="project" value="InterPro"/>
</dbReference>
<keyword evidence="4" id="KW-0067">ATP-binding</keyword>
<feature type="transmembrane region" description="Helical" evidence="7">
    <location>
        <begin position="154"/>
        <end position="174"/>
    </location>
</feature>
<dbReference type="InterPro" id="IPR036640">
    <property type="entry name" value="ABC1_TM_sf"/>
</dbReference>
<dbReference type="PANTHER" id="PTHR43394:SF1">
    <property type="entry name" value="ATP-BINDING CASSETTE SUB-FAMILY B MEMBER 10, MITOCHONDRIAL"/>
    <property type="match status" value="1"/>
</dbReference>
<evidence type="ECO:0000256" key="1">
    <source>
        <dbReference type="ARBA" id="ARBA00004651"/>
    </source>
</evidence>
<feature type="transmembrane region" description="Helical" evidence="7">
    <location>
        <begin position="180"/>
        <end position="198"/>
    </location>
</feature>
<dbReference type="SMART" id="SM00382">
    <property type="entry name" value="AAA"/>
    <property type="match status" value="1"/>
</dbReference>
<evidence type="ECO:0000259" key="9">
    <source>
        <dbReference type="PROSITE" id="PS50929"/>
    </source>
</evidence>
<dbReference type="SUPFAM" id="SSF52540">
    <property type="entry name" value="P-loop containing nucleoside triphosphate hydrolases"/>
    <property type="match status" value="1"/>
</dbReference>
<proteinExistence type="predicted"/>
<dbReference type="PROSITE" id="PS50893">
    <property type="entry name" value="ABC_TRANSPORTER_2"/>
    <property type="match status" value="1"/>
</dbReference>
<dbReference type="Pfam" id="PF00005">
    <property type="entry name" value="ABC_tran"/>
    <property type="match status" value="1"/>
</dbReference>
<dbReference type="InterPro" id="IPR027417">
    <property type="entry name" value="P-loop_NTPase"/>
</dbReference>
<organism evidence="10">
    <name type="scientific">Cyanothece sp. (strain PCC 7425 / ATCC 29141)</name>
    <dbReference type="NCBI Taxonomy" id="395961"/>
    <lineage>
        <taxon>Bacteria</taxon>
        <taxon>Bacillati</taxon>
        <taxon>Cyanobacteriota</taxon>
        <taxon>Cyanophyceae</taxon>
        <taxon>Gomontiellales</taxon>
        <taxon>Cyanothecaceae</taxon>
        <taxon>Cyanothece</taxon>
    </lineage>
</organism>
<evidence type="ECO:0000256" key="6">
    <source>
        <dbReference type="ARBA" id="ARBA00023136"/>
    </source>
</evidence>
<evidence type="ECO:0000256" key="2">
    <source>
        <dbReference type="ARBA" id="ARBA00022692"/>
    </source>
</evidence>
<dbReference type="EMBL" id="CP001344">
    <property type="protein sequence ID" value="ACL44314.1"/>
    <property type="molecule type" value="Genomic_DNA"/>
</dbReference>
<dbReference type="InterPro" id="IPR017871">
    <property type="entry name" value="ABC_transporter-like_CS"/>
</dbReference>
<reference evidence="10" key="1">
    <citation type="submission" date="2009-01" db="EMBL/GenBank/DDBJ databases">
        <title>Complete sequence of chromosome Cyanothece sp. PCC 7425.</title>
        <authorList>
            <consortium name="US DOE Joint Genome Institute"/>
            <person name="Lucas S."/>
            <person name="Copeland A."/>
            <person name="Lapidus A."/>
            <person name="Glavina del Rio T."/>
            <person name="Dalin E."/>
            <person name="Tice H."/>
            <person name="Bruce D."/>
            <person name="Goodwin L."/>
            <person name="Pitluck S."/>
            <person name="Sims D."/>
            <person name="Meineke L."/>
            <person name="Brettin T."/>
            <person name="Detter J.C."/>
            <person name="Han C."/>
            <person name="Larimer F."/>
            <person name="Land M."/>
            <person name="Hauser L."/>
            <person name="Kyrpides N."/>
            <person name="Ovchinnikova G."/>
            <person name="Liberton M."/>
            <person name="Stoeckel J."/>
            <person name="Banerjee A."/>
            <person name="Singh A."/>
            <person name="Page L."/>
            <person name="Sato H."/>
            <person name="Zhao L."/>
            <person name="Sherman L."/>
            <person name="Pakrasi H."/>
            <person name="Richardson P."/>
        </authorList>
    </citation>
    <scope>NUCLEOTIDE SEQUENCE</scope>
    <source>
        <strain evidence="10">PCC 7425</strain>
    </source>
</reference>
<feature type="transmembrane region" description="Helical" evidence="7">
    <location>
        <begin position="268"/>
        <end position="285"/>
    </location>
</feature>
<dbReference type="PROSITE" id="PS00211">
    <property type="entry name" value="ABC_TRANSPORTER_1"/>
    <property type="match status" value="1"/>
</dbReference>
<dbReference type="GO" id="GO:0015421">
    <property type="term" value="F:ABC-type oligopeptide transporter activity"/>
    <property type="evidence" value="ECO:0007669"/>
    <property type="project" value="TreeGrafter"/>
</dbReference>
<feature type="domain" description="ABC transmembrane type-1" evidence="9">
    <location>
        <begin position="19"/>
        <end position="318"/>
    </location>
</feature>
<evidence type="ECO:0000256" key="4">
    <source>
        <dbReference type="ARBA" id="ARBA00022840"/>
    </source>
</evidence>
<dbReference type="PANTHER" id="PTHR43394">
    <property type="entry name" value="ATP-DEPENDENT PERMEASE MDL1, MITOCHONDRIAL"/>
    <property type="match status" value="1"/>
</dbReference>
<dbReference type="SUPFAM" id="SSF90123">
    <property type="entry name" value="ABC transporter transmembrane region"/>
    <property type="match status" value="1"/>
</dbReference>
<accession>B8HT88</accession>
<evidence type="ECO:0000256" key="3">
    <source>
        <dbReference type="ARBA" id="ARBA00022741"/>
    </source>
</evidence>
<dbReference type="AlphaFoldDB" id="B8HT88"/>
<keyword evidence="3" id="KW-0547">Nucleotide-binding</keyword>
<dbReference type="KEGG" id="cyn:Cyan7425_1949"/>
<dbReference type="eggNOG" id="COG1132">
    <property type="taxonomic scope" value="Bacteria"/>
</dbReference>
<dbReference type="FunFam" id="3.40.50.300:FF:000218">
    <property type="entry name" value="Multidrug ABC transporter ATP-binding protein"/>
    <property type="match status" value="1"/>
</dbReference>
<dbReference type="GO" id="GO:0005886">
    <property type="term" value="C:plasma membrane"/>
    <property type="evidence" value="ECO:0007669"/>
    <property type="project" value="UniProtKB-SubCell"/>
</dbReference>
<dbReference type="InterPro" id="IPR003593">
    <property type="entry name" value="AAA+_ATPase"/>
</dbReference>
<evidence type="ECO:0000256" key="7">
    <source>
        <dbReference type="SAM" id="Phobius"/>
    </source>
</evidence>
<evidence type="ECO:0000313" key="10">
    <source>
        <dbReference type="EMBL" id="ACL44314.1"/>
    </source>
</evidence>
<name>B8HT88_CYAP4</name>
<evidence type="ECO:0000259" key="8">
    <source>
        <dbReference type="PROSITE" id="PS50893"/>
    </source>
</evidence>